<dbReference type="InterPro" id="IPR036691">
    <property type="entry name" value="Endo/exonu/phosph_ase_sf"/>
</dbReference>
<dbReference type="PANTHER" id="PTHR15822">
    <property type="entry name" value="TRAF AND TNF RECEPTOR-ASSOCIATED PROTEIN"/>
    <property type="match status" value="1"/>
</dbReference>
<keyword evidence="3" id="KW-0540">Nuclease</keyword>
<dbReference type="InterPro" id="IPR005135">
    <property type="entry name" value="Endo/exonuclease/phosphatase"/>
</dbReference>
<evidence type="ECO:0000256" key="1">
    <source>
        <dbReference type="ARBA" id="ARBA00001936"/>
    </source>
</evidence>
<evidence type="ECO:0000256" key="3">
    <source>
        <dbReference type="ARBA" id="ARBA00022722"/>
    </source>
</evidence>
<sequence length="267" mass="31047">MQNFSIVSWNVQRKLNLTGRTSIKKLRNHLEGFSAEIIVLQEMCDAKEVLEGIEKINSCNVFIPTINKTVDNGIKGYNYNVIISKYPILKADEIIFPNWNEKIKLQNCTKVDIQLDNKVLRIYNCQLAIVKAGIETRLGQLKHILFDAQSHNGPIIICGDMNATIPKVGWNRIIIKLWHQEPQKEMFIDGKFIDYDERELFNQTINQYGFKESLDLYTPTWSPFKSKIWELFKLKLDWFIVKDIKVVDIKLGEYISDHKSIKAKLGI</sequence>
<dbReference type="GO" id="GO:0006281">
    <property type="term" value="P:DNA repair"/>
    <property type="evidence" value="ECO:0007669"/>
    <property type="project" value="UniProtKB-KW"/>
</dbReference>
<comment type="cofactor">
    <cofactor evidence="2">
        <name>Mg(2+)</name>
        <dbReference type="ChEBI" id="CHEBI:18420"/>
    </cofactor>
</comment>
<organism evidence="10 11">
    <name type="scientific">Candidatus Nomurabacteria bacterium RIFCSPLOWO2_01_FULL_41_12</name>
    <dbReference type="NCBI Taxonomy" id="1801774"/>
    <lineage>
        <taxon>Bacteria</taxon>
        <taxon>Candidatus Nomuraibacteriota</taxon>
    </lineage>
</organism>
<keyword evidence="4" id="KW-0479">Metal-binding</keyword>
<dbReference type="GO" id="GO:0004518">
    <property type="term" value="F:nuclease activity"/>
    <property type="evidence" value="ECO:0007669"/>
    <property type="project" value="UniProtKB-KW"/>
</dbReference>
<proteinExistence type="predicted"/>
<keyword evidence="6" id="KW-0378">Hydrolase</keyword>
<comment type="cofactor">
    <cofactor evidence="1">
        <name>Mn(2+)</name>
        <dbReference type="ChEBI" id="CHEBI:29035"/>
    </cofactor>
</comment>
<evidence type="ECO:0000256" key="6">
    <source>
        <dbReference type="ARBA" id="ARBA00022801"/>
    </source>
</evidence>
<evidence type="ECO:0000313" key="11">
    <source>
        <dbReference type="Proteomes" id="UP000176187"/>
    </source>
</evidence>
<evidence type="ECO:0000259" key="9">
    <source>
        <dbReference type="Pfam" id="PF03372"/>
    </source>
</evidence>
<dbReference type="SUPFAM" id="SSF56219">
    <property type="entry name" value="DNase I-like"/>
    <property type="match status" value="1"/>
</dbReference>
<feature type="domain" description="Endonuclease/exonuclease/phosphatase" evidence="9">
    <location>
        <begin position="7"/>
        <end position="258"/>
    </location>
</feature>
<dbReference type="InterPro" id="IPR051547">
    <property type="entry name" value="TDP2-like"/>
</dbReference>
<keyword evidence="7" id="KW-0460">Magnesium</keyword>
<dbReference type="Proteomes" id="UP000176187">
    <property type="component" value="Unassembled WGS sequence"/>
</dbReference>
<evidence type="ECO:0000256" key="5">
    <source>
        <dbReference type="ARBA" id="ARBA00022763"/>
    </source>
</evidence>
<evidence type="ECO:0000256" key="8">
    <source>
        <dbReference type="ARBA" id="ARBA00023204"/>
    </source>
</evidence>
<evidence type="ECO:0000256" key="4">
    <source>
        <dbReference type="ARBA" id="ARBA00022723"/>
    </source>
</evidence>
<keyword evidence="5" id="KW-0227">DNA damage</keyword>
<dbReference type="STRING" id="1801774.A3A05_02295"/>
<comment type="caution">
    <text evidence="10">The sequence shown here is derived from an EMBL/GenBank/DDBJ whole genome shotgun (WGS) entry which is preliminary data.</text>
</comment>
<reference evidence="10 11" key="1">
    <citation type="journal article" date="2016" name="Nat. Commun.">
        <title>Thousands of microbial genomes shed light on interconnected biogeochemical processes in an aquifer system.</title>
        <authorList>
            <person name="Anantharaman K."/>
            <person name="Brown C.T."/>
            <person name="Hug L.A."/>
            <person name="Sharon I."/>
            <person name="Castelle C.J."/>
            <person name="Probst A.J."/>
            <person name="Thomas B.C."/>
            <person name="Singh A."/>
            <person name="Wilkins M.J."/>
            <person name="Karaoz U."/>
            <person name="Brodie E.L."/>
            <person name="Williams K.H."/>
            <person name="Hubbard S.S."/>
            <person name="Banfield J.F."/>
        </authorList>
    </citation>
    <scope>NUCLEOTIDE SEQUENCE [LARGE SCALE GENOMIC DNA]</scope>
</reference>
<evidence type="ECO:0000256" key="7">
    <source>
        <dbReference type="ARBA" id="ARBA00022842"/>
    </source>
</evidence>
<evidence type="ECO:0000256" key="2">
    <source>
        <dbReference type="ARBA" id="ARBA00001946"/>
    </source>
</evidence>
<name>A0A1F6WUI7_9BACT</name>
<dbReference type="EMBL" id="MFUY01000030">
    <property type="protein sequence ID" value="OGI85542.1"/>
    <property type="molecule type" value="Genomic_DNA"/>
</dbReference>
<protein>
    <recommendedName>
        <fullName evidence="9">Endonuclease/exonuclease/phosphatase domain-containing protein</fullName>
    </recommendedName>
</protein>
<keyword evidence="8" id="KW-0234">DNA repair</keyword>
<dbReference type="GO" id="GO:0046872">
    <property type="term" value="F:metal ion binding"/>
    <property type="evidence" value="ECO:0007669"/>
    <property type="project" value="UniProtKB-KW"/>
</dbReference>
<dbReference type="AlphaFoldDB" id="A0A1F6WUI7"/>
<evidence type="ECO:0000313" key="10">
    <source>
        <dbReference type="EMBL" id="OGI85542.1"/>
    </source>
</evidence>
<dbReference type="GO" id="GO:0016787">
    <property type="term" value="F:hydrolase activity"/>
    <property type="evidence" value="ECO:0007669"/>
    <property type="project" value="UniProtKB-KW"/>
</dbReference>
<dbReference type="Pfam" id="PF03372">
    <property type="entry name" value="Exo_endo_phos"/>
    <property type="match status" value="1"/>
</dbReference>
<dbReference type="PANTHER" id="PTHR15822:SF4">
    <property type="entry name" value="TYROSYL-DNA PHOSPHODIESTERASE 2"/>
    <property type="match status" value="1"/>
</dbReference>
<accession>A0A1F6WUI7</accession>
<gene>
    <name evidence="10" type="ORF">A3A05_02295</name>
</gene>
<dbReference type="Gene3D" id="3.60.10.10">
    <property type="entry name" value="Endonuclease/exonuclease/phosphatase"/>
    <property type="match status" value="1"/>
</dbReference>